<accession>A0A2H8TW77</accession>
<evidence type="ECO:0000256" key="4">
    <source>
        <dbReference type="ARBA" id="ARBA00022722"/>
    </source>
</evidence>
<evidence type="ECO:0000313" key="9">
    <source>
        <dbReference type="EMBL" id="MBW18169.1"/>
    </source>
</evidence>
<evidence type="ECO:0000259" key="8">
    <source>
        <dbReference type="Pfam" id="PF13359"/>
    </source>
</evidence>
<reference evidence="9" key="1">
    <citation type="submission" date="2017-10" db="EMBL/GenBank/DDBJ databases">
        <title>Transcriptome Assembly of Sugarcane Aphid Adults.</title>
        <authorList>
            <person name="Scully E.D."/>
            <person name="Palmer N.A."/>
            <person name="Geib S.M."/>
            <person name="Sarath G."/>
            <person name="Sattler S.E."/>
        </authorList>
    </citation>
    <scope>NUCLEOTIDE SEQUENCE</scope>
    <source>
        <tissue evidence="9">Whole body</tissue>
    </source>
</reference>
<dbReference type="GO" id="GO:0005634">
    <property type="term" value="C:nucleus"/>
    <property type="evidence" value="ECO:0007669"/>
    <property type="project" value="UniProtKB-SubCell"/>
</dbReference>
<evidence type="ECO:0000256" key="5">
    <source>
        <dbReference type="ARBA" id="ARBA00022723"/>
    </source>
</evidence>
<dbReference type="GO" id="GO:0016787">
    <property type="term" value="F:hydrolase activity"/>
    <property type="evidence" value="ECO:0007669"/>
    <property type="project" value="UniProtKB-KW"/>
</dbReference>
<proteinExistence type="inferred from homology"/>
<comment type="cofactor">
    <cofactor evidence="1">
        <name>a divalent metal cation</name>
        <dbReference type="ChEBI" id="CHEBI:60240"/>
    </cofactor>
</comment>
<evidence type="ECO:0000256" key="1">
    <source>
        <dbReference type="ARBA" id="ARBA00001968"/>
    </source>
</evidence>
<keyword evidence="5" id="KW-0479">Metal-binding</keyword>
<gene>
    <name evidence="9" type="primary">Harbi1_0</name>
</gene>
<dbReference type="GO" id="GO:0004518">
    <property type="term" value="F:nuclease activity"/>
    <property type="evidence" value="ECO:0007669"/>
    <property type="project" value="UniProtKB-KW"/>
</dbReference>
<keyword evidence="6" id="KW-0378">Hydrolase</keyword>
<dbReference type="GO" id="GO:0046872">
    <property type="term" value="F:metal ion binding"/>
    <property type="evidence" value="ECO:0007669"/>
    <property type="project" value="UniProtKB-KW"/>
</dbReference>
<name>A0A2H8TW77_9HEMI</name>
<feature type="domain" description="DDE Tnp4" evidence="8">
    <location>
        <begin position="20"/>
        <end position="183"/>
    </location>
</feature>
<comment type="similarity">
    <text evidence="3">Belongs to the HARBI1 family.</text>
</comment>
<evidence type="ECO:0000256" key="7">
    <source>
        <dbReference type="ARBA" id="ARBA00023242"/>
    </source>
</evidence>
<dbReference type="EMBL" id="GFXV01006364">
    <property type="protein sequence ID" value="MBW18169.1"/>
    <property type="molecule type" value="Transcribed_RNA"/>
</dbReference>
<keyword evidence="4" id="KW-0540">Nuclease</keyword>
<evidence type="ECO:0000256" key="6">
    <source>
        <dbReference type="ARBA" id="ARBA00022801"/>
    </source>
</evidence>
<dbReference type="Pfam" id="PF13359">
    <property type="entry name" value="DDE_Tnp_4"/>
    <property type="match status" value="1"/>
</dbReference>
<dbReference type="PANTHER" id="PTHR22930:SF269">
    <property type="entry name" value="NUCLEASE HARBI1-LIKE PROTEIN"/>
    <property type="match status" value="1"/>
</dbReference>
<dbReference type="InterPro" id="IPR045249">
    <property type="entry name" value="HARBI1-like"/>
</dbReference>
<dbReference type="PANTHER" id="PTHR22930">
    <property type="match status" value="1"/>
</dbReference>
<protein>
    <submittedName>
        <fullName evidence="9">Putative nuclease HARBI1</fullName>
    </submittedName>
</protein>
<comment type="subcellular location">
    <subcellularLocation>
        <location evidence="2">Nucleus</location>
    </subcellularLocation>
</comment>
<keyword evidence="7" id="KW-0539">Nucleus</keyword>
<evidence type="ECO:0000256" key="2">
    <source>
        <dbReference type="ARBA" id="ARBA00004123"/>
    </source>
</evidence>
<sequence length="261" mass="29790">MKIASDFEEKWQFPHCLGAIDGKHVQIIPPKNSGSKYYNYKKTHSIVLMAIANAHCEFIYCDVGTNGRISDGGVINNTIFYERLVNNQLDIPAPEPVSFDLDLEYVFVGDDAFAMRPDLIKPYSRVSLNNERRICNYRISRARRVVENSFGILTSRFRIFNNAINLQVKTIESVVLACCALHNLLRKKSVSYTSLECFDHENTMDGTIQLGARCNPDILHNLERRSGGQVLERAKIIREKFCTYFNGEGSVPWQEKSAWNV</sequence>
<organism evidence="9">
    <name type="scientific">Melanaphis sacchari</name>
    <dbReference type="NCBI Taxonomy" id="742174"/>
    <lineage>
        <taxon>Eukaryota</taxon>
        <taxon>Metazoa</taxon>
        <taxon>Ecdysozoa</taxon>
        <taxon>Arthropoda</taxon>
        <taxon>Hexapoda</taxon>
        <taxon>Insecta</taxon>
        <taxon>Pterygota</taxon>
        <taxon>Neoptera</taxon>
        <taxon>Paraneoptera</taxon>
        <taxon>Hemiptera</taxon>
        <taxon>Sternorrhyncha</taxon>
        <taxon>Aphidomorpha</taxon>
        <taxon>Aphidoidea</taxon>
        <taxon>Aphididae</taxon>
        <taxon>Aphidini</taxon>
        <taxon>Melanaphis</taxon>
    </lineage>
</organism>
<dbReference type="InterPro" id="IPR027806">
    <property type="entry name" value="HARBI1_dom"/>
</dbReference>
<evidence type="ECO:0000256" key="3">
    <source>
        <dbReference type="ARBA" id="ARBA00006958"/>
    </source>
</evidence>
<dbReference type="AlphaFoldDB" id="A0A2H8TW77"/>
<dbReference type="OrthoDB" id="6597749at2759"/>